<gene>
    <name evidence="20" type="ORF">PNEG_00250</name>
</gene>
<evidence type="ECO:0000256" key="13">
    <source>
        <dbReference type="ARBA" id="ARBA00024363"/>
    </source>
</evidence>
<reference evidence="21" key="1">
    <citation type="journal article" date="2016" name="Nat. Commun.">
        <title>Genome analysis of three Pneumocystis species reveals adaptation mechanisms to life exclusively in mammalian hosts.</title>
        <authorList>
            <person name="Ma L."/>
            <person name="Chen Z."/>
            <person name="Huang D.W."/>
            <person name="Kutty G."/>
            <person name="Ishihara M."/>
            <person name="Wang H."/>
            <person name="Abouelleil A."/>
            <person name="Bishop L."/>
            <person name="Davey E."/>
            <person name="Deng R."/>
            <person name="Deng X."/>
            <person name="Fan L."/>
            <person name="Fantoni G."/>
            <person name="Fitzgerald M."/>
            <person name="Gogineni E."/>
            <person name="Goldberg J.M."/>
            <person name="Handley G."/>
            <person name="Hu X."/>
            <person name="Huber C."/>
            <person name="Jiao X."/>
            <person name="Jones K."/>
            <person name="Levin J.Z."/>
            <person name="Liu Y."/>
            <person name="Macdonald P."/>
            <person name="Melnikov A."/>
            <person name="Raley C."/>
            <person name="Sassi M."/>
            <person name="Sherman B.T."/>
            <person name="Song X."/>
            <person name="Sykes S."/>
            <person name="Tran B."/>
            <person name="Walsh L."/>
            <person name="Xia Y."/>
            <person name="Yang J."/>
            <person name="Young S."/>
            <person name="Zeng Q."/>
            <person name="Zheng X."/>
            <person name="Stephens R."/>
            <person name="Nusbaum C."/>
            <person name="Birren B.W."/>
            <person name="Azadi P."/>
            <person name="Lempicki R.A."/>
            <person name="Cuomo C.A."/>
            <person name="Kovacs J.A."/>
        </authorList>
    </citation>
    <scope>NUCLEOTIDE SEQUENCE [LARGE SCALE GENOMIC DNA]</scope>
    <source>
        <strain evidence="21">B123</strain>
    </source>
</reference>
<dbReference type="InterPro" id="IPR003439">
    <property type="entry name" value="ABC_transporter-like_ATP-bd"/>
</dbReference>
<evidence type="ECO:0000256" key="7">
    <source>
        <dbReference type="ARBA" id="ARBA00022840"/>
    </source>
</evidence>
<dbReference type="GO" id="GO:0140359">
    <property type="term" value="F:ABC-type transporter activity"/>
    <property type="evidence" value="ECO:0007669"/>
    <property type="project" value="InterPro"/>
</dbReference>
<dbReference type="eggNOG" id="KOG0057">
    <property type="taxonomic scope" value="Eukaryota"/>
</dbReference>
<evidence type="ECO:0000256" key="1">
    <source>
        <dbReference type="ARBA" id="ARBA00004448"/>
    </source>
</evidence>
<dbReference type="GO" id="GO:0005524">
    <property type="term" value="F:ATP binding"/>
    <property type="evidence" value="ECO:0007669"/>
    <property type="project" value="UniProtKB-KW"/>
</dbReference>
<dbReference type="EMBL" id="AFWA02000005">
    <property type="protein sequence ID" value="EMR11826.1"/>
    <property type="molecule type" value="Genomic_DNA"/>
</dbReference>
<feature type="transmembrane region" description="Helical" evidence="17">
    <location>
        <begin position="216"/>
        <end position="237"/>
    </location>
</feature>
<dbReference type="AlphaFoldDB" id="M7NXD4"/>
<comment type="subunit">
    <text evidence="2">Homodimer.</text>
</comment>
<dbReference type="GO" id="GO:0016226">
    <property type="term" value="P:iron-sulfur cluster assembly"/>
    <property type="evidence" value="ECO:0007669"/>
    <property type="project" value="EnsemblFungi"/>
</dbReference>
<evidence type="ECO:0000256" key="15">
    <source>
        <dbReference type="ARBA" id="ARBA00040792"/>
    </source>
</evidence>
<dbReference type="InterPro" id="IPR003593">
    <property type="entry name" value="AAA+_ATPase"/>
</dbReference>
<evidence type="ECO:0000256" key="9">
    <source>
        <dbReference type="ARBA" id="ARBA00022967"/>
    </source>
</evidence>
<dbReference type="SMART" id="SM00382">
    <property type="entry name" value="AAA"/>
    <property type="match status" value="1"/>
</dbReference>
<comment type="similarity">
    <text evidence="13">Belongs to the ABC transporter superfamily. ABCB family. Heavy Metal importer (TC 3.A.1.210) subfamily.</text>
</comment>
<dbReference type="InterPro" id="IPR011527">
    <property type="entry name" value="ABC1_TM_dom"/>
</dbReference>
<dbReference type="Pfam" id="PF00664">
    <property type="entry name" value="ABC_membrane"/>
    <property type="match status" value="1"/>
</dbReference>
<evidence type="ECO:0000256" key="12">
    <source>
        <dbReference type="ARBA" id="ARBA00023136"/>
    </source>
</evidence>
<dbReference type="InterPro" id="IPR017871">
    <property type="entry name" value="ABC_transporter-like_CS"/>
</dbReference>
<dbReference type="Gene3D" id="3.40.50.300">
    <property type="entry name" value="P-loop containing nucleotide triphosphate hydrolases"/>
    <property type="match status" value="1"/>
</dbReference>
<dbReference type="FunFam" id="3.40.50.300:FF:000287">
    <property type="entry name" value="Multidrug ABC transporter ATP-binding protein"/>
    <property type="match status" value="1"/>
</dbReference>
<keyword evidence="11" id="KW-0496">Mitochondrion</keyword>
<keyword evidence="10 17" id="KW-1133">Transmembrane helix</keyword>
<keyword evidence="12 17" id="KW-0472">Membrane</keyword>
<dbReference type="CDD" id="cd18582">
    <property type="entry name" value="ABC_6TM_ATM1_ABCB7"/>
    <property type="match status" value="1"/>
</dbReference>
<keyword evidence="4 17" id="KW-0812">Transmembrane</keyword>
<dbReference type="HOGENOM" id="CLU_000604_84_1_1"/>
<evidence type="ECO:0000256" key="2">
    <source>
        <dbReference type="ARBA" id="ARBA00011738"/>
    </source>
</evidence>
<dbReference type="GO" id="GO:0016887">
    <property type="term" value="F:ATP hydrolysis activity"/>
    <property type="evidence" value="ECO:0007669"/>
    <property type="project" value="EnsemblFungi"/>
</dbReference>
<evidence type="ECO:0000256" key="5">
    <source>
        <dbReference type="ARBA" id="ARBA00022741"/>
    </source>
</evidence>
<evidence type="ECO:0000256" key="10">
    <source>
        <dbReference type="ARBA" id="ARBA00022989"/>
    </source>
</evidence>
<dbReference type="Gene3D" id="1.20.1560.10">
    <property type="entry name" value="ABC transporter type 1, transmembrane domain"/>
    <property type="match status" value="1"/>
</dbReference>
<evidence type="ECO:0000256" key="16">
    <source>
        <dbReference type="ARBA" id="ARBA00045666"/>
    </source>
</evidence>
<evidence type="ECO:0000256" key="14">
    <source>
        <dbReference type="ARBA" id="ARBA00039906"/>
    </source>
</evidence>
<evidence type="ECO:0000256" key="8">
    <source>
        <dbReference type="ARBA" id="ARBA00022946"/>
    </source>
</evidence>
<sequence length="666" mass="76224">MGFYNIYLPRSYGSKLFNHHQSSLKYCKYINKFTQSLYPYRPIYPLFLFHSFSKTNQLSHSKIFSDSNYSSDSDKRSSNLYIIKEISKYLWPKDDFNTKARVCLSLSLLVGSKVLNVQIPFFFKKIIDSININISTVDESTLAITGSIIIGYGLARISATAFQEIRNTIFATVSQKAIRRVAYNIFQHLLRLDLNFHLTRKTGGLTRAIDHGTKSISFLLTSMVFHILPISLEIAMVCGILTYQYGSCFGFVTLATMVFYTITTIKTTTWRTKFRKDANKADNKAATLAMESLINYETIKYFNNEQYQINLYDKCLKHYESSSIKVASSLAFLNTGQNIIFSTALTTMMYLAVKGIYTGQLSIGDLVMINQLVFQLSVPLNFLGTVYRELKQSLIDMETMFNLQKIEVTIKDHKNAKDLEFHKGEIKFENVTFGYLPERPIFENLNFTIYPGQKVAFVGPSGCGKSTILRLLFRFYDIQSGRILIDEQDIRHVTLNSLRKCIGVLPQDTPLFNDTILNNILYGRIDATMDEVIEITKATQIHSLIQKLPDKYNTKVGERGLMISGGERQRLAVSRLLLKNSPIFFFDEATSSLDNENEKSLLNNIQNILKKNNKTSIFIAHKLRTIMDSDNIIVLKNKKILESGTHDELIKKQGFYNRLWTSQETS</sequence>
<dbReference type="PROSITE" id="PS50893">
    <property type="entry name" value="ABC_TRANSPORTER_2"/>
    <property type="match status" value="1"/>
</dbReference>
<comment type="subcellular location">
    <subcellularLocation>
        <location evidence="1">Mitochondrion inner membrane</location>
        <topology evidence="1">Multi-pass membrane protein</topology>
    </subcellularLocation>
</comment>
<evidence type="ECO:0000313" key="20">
    <source>
        <dbReference type="EMBL" id="EMR11826.1"/>
    </source>
</evidence>
<feature type="transmembrane region" description="Helical" evidence="17">
    <location>
        <begin position="243"/>
        <end position="265"/>
    </location>
</feature>
<dbReference type="SUPFAM" id="SSF52540">
    <property type="entry name" value="P-loop containing nucleoside triphosphate hydrolases"/>
    <property type="match status" value="1"/>
</dbReference>
<protein>
    <recommendedName>
        <fullName evidence="14">Iron-sulfur clusters transporter ATM1, mitochondrial</fullName>
    </recommendedName>
    <alternativeName>
        <fullName evidence="15">Iron-sulfur clusters transporter atm1, mitochondrial</fullName>
    </alternativeName>
</protein>
<dbReference type="OMA" id="VFHIIPI"/>
<dbReference type="PROSITE" id="PS00211">
    <property type="entry name" value="ABC_TRANSPORTER_1"/>
    <property type="match status" value="1"/>
</dbReference>
<keyword evidence="7" id="KW-0067">ATP-binding</keyword>
<evidence type="ECO:0000256" key="17">
    <source>
        <dbReference type="SAM" id="Phobius"/>
    </source>
</evidence>
<evidence type="ECO:0000256" key="4">
    <source>
        <dbReference type="ARBA" id="ARBA00022692"/>
    </source>
</evidence>
<evidence type="ECO:0000256" key="11">
    <source>
        <dbReference type="ARBA" id="ARBA00023128"/>
    </source>
</evidence>
<dbReference type="PROSITE" id="PS50929">
    <property type="entry name" value="ABC_TM1F"/>
    <property type="match status" value="1"/>
</dbReference>
<dbReference type="GO" id="GO:0005743">
    <property type="term" value="C:mitochondrial inner membrane"/>
    <property type="evidence" value="ECO:0007669"/>
    <property type="project" value="UniProtKB-SubCell"/>
</dbReference>
<keyword evidence="21" id="KW-1185">Reference proteome</keyword>
<dbReference type="FunFam" id="1.20.1560.10:FF:000004">
    <property type="entry name" value="ATP-binding cassette sub-family B member 7"/>
    <property type="match status" value="1"/>
</dbReference>
<dbReference type="Pfam" id="PF00005">
    <property type="entry name" value="ABC_tran"/>
    <property type="match status" value="1"/>
</dbReference>
<keyword evidence="3" id="KW-0813">Transport</keyword>
<comment type="function">
    <text evidence="16">Performs an essential function in the generation of cytoplasmic iron-sulfur proteins by mediating the ATP-dependent export of Fe/S cluster precursors synthesized by NFS1 and other mitochondrial proteins. Hydrolyzes ATP. Binds glutathione and may function by transporting a glutathione-conjugated iron-sulfur compound.</text>
</comment>
<proteinExistence type="inferred from homology"/>
<dbReference type="GeneID" id="19893948"/>
<evidence type="ECO:0000256" key="3">
    <source>
        <dbReference type="ARBA" id="ARBA00022448"/>
    </source>
</evidence>
<feature type="domain" description="ABC transmembrane type-1" evidence="19">
    <location>
        <begin position="104"/>
        <end position="392"/>
    </location>
</feature>
<dbReference type="GO" id="GO:0006879">
    <property type="term" value="P:intracellular iron ion homeostasis"/>
    <property type="evidence" value="ECO:0007669"/>
    <property type="project" value="TreeGrafter"/>
</dbReference>
<keyword evidence="6" id="KW-0999">Mitochondrion inner membrane</keyword>
<comment type="caution">
    <text evidence="20">The sequence shown here is derived from an EMBL/GenBank/DDBJ whole genome shotgun (WGS) entry which is preliminary data.</text>
</comment>
<dbReference type="InterPro" id="IPR027417">
    <property type="entry name" value="P-loop_NTPase"/>
</dbReference>
<keyword evidence="9" id="KW-1278">Translocase</keyword>
<dbReference type="InterPro" id="IPR036640">
    <property type="entry name" value="ABC1_TM_sf"/>
</dbReference>
<keyword evidence="5" id="KW-0547">Nucleotide-binding</keyword>
<dbReference type="SUPFAM" id="SSF90123">
    <property type="entry name" value="ABC transporter transmembrane region"/>
    <property type="match status" value="1"/>
</dbReference>
<feature type="domain" description="ABC transporter" evidence="18">
    <location>
        <begin position="426"/>
        <end position="662"/>
    </location>
</feature>
<evidence type="ECO:0000256" key="6">
    <source>
        <dbReference type="ARBA" id="ARBA00022792"/>
    </source>
</evidence>
<dbReference type="GO" id="GO:0140466">
    <property type="term" value="P:iron-sulfur cluster export from the mitochondrion"/>
    <property type="evidence" value="ECO:0007669"/>
    <property type="project" value="EnsemblFungi"/>
</dbReference>
<organism evidence="20 21">
    <name type="scientific">Pneumocystis murina (strain B123)</name>
    <name type="common">Mouse pneumocystis pneumonia agent</name>
    <name type="synonym">Pneumocystis carinii f. sp. muris</name>
    <dbReference type="NCBI Taxonomy" id="1069680"/>
    <lineage>
        <taxon>Eukaryota</taxon>
        <taxon>Fungi</taxon>
        <taxon>Dikarya</taxon>
        <taxon>Ascomycota</taxon>
        <taxon>Taphrinomycotina</taxon>
        <taxon>Pneumocystomycetes</taxon>
        <taxon>Pneumocystaceae</taxon>
        <taxon>Pneumocystis</taxon>
    </lineage>
</organism>
<accession>M7NXD4</accession>
<dbReference type="VEuPathDB" id="FungiDB:PNEG_00250"/>
<evidence type="ECO:0000259" key="18">
    <source>
        <dbReference type="PROSITE" id="PS50893"/>
    </source>
</evidence>
<dbReference type="Proteomes" id="UP000011958">
    <property type="component" value="Unassembled WGS sequence"/>
</dbReference>
<dbReference type="PANTHER" id="PTHR24221">
    <property type="entry name" value="ATP-BINDING CASSETTE SUB-FAMILY B"/>
    <property type="match status" value="1"/>
</dbReference>
<dbReference type="OrthoDB" id="6500128at2759"/>
<evidence type="ECO:0000259" key="19">
    <source>
        <dbReference type="PROSITE" id="PS50929"/>
    </source>
</evidence>
<dbReference type="GO" id="GO:1990542">
    <property type="term" value="P:mitochondrial transmembrane transport"/>
    <property type="evidence" value="ECO:0007669"/>
    <property type="project" value="EnsemblFungi"/>
</dbReference>
<dbReference type="STRING" id="1069680.M7NXD4"/>
<name>M7NXD4_PNEMU</name>
<dbReference type="PANTHER" id="PTHR24221:SF402">
    <property type="entry name" value="IRON-SULFUR CLUSTERS TRANSPORTER ABCB7, MITOCHONDRIAL"/>
    <property type="match status" value="1"/>
</dbReference>
<dbReference type="RefSeq" id="XP_007872121.1">
    <property type="nucleotide sequence ID" value="XM_007873930.1"/>
</dbReference>
<keyword evidence="8" id="KW-0809">Transit peptide</keyword>
<evidence type="ECO:0000313" key="21">
    <source>
        <dbReference type="Proteomes" id="UP000011958"/>
    </source>
</evidence>
<dbReference type="InterPro" id="IPR039421">
    <property type="entry name" value="Type_1_exporter"/>
</dbReference>